<proteinExistence type="predicted"/>
<keyword evidence="2" id="KW-1185">Reference proteome</keyword>
<dbReference type="RefSeq" id="WP_210645150.1">
    <property type="nucleotide sequence ID" value="NZ_JAGFBU010000001.1"/>
</dbReference>
<gene>
    <name evidence="1" type="ORF">J3S90_04995</name>
</gene>
<protein>
    <submittedName>
        <fullName evidence="1">Uncharacterized protein</fullName>
    </submittedName>
</protein>
<evidence type="ECO:0000313" key="2">
    <source>
        <dbReference type="Proteomes" id="UP000674217"/>
    </source>
</evidence>
<reference evidence="1 2" key="1">
    <citation type="submission" date="2021-03" db="EMBL/GenBank/DDBJ databases">
        <title>Flavobacterium Flabelliformis Sp. Nov. And Flavobacterium Geliluteum Sp. Nov., Two Novel Multidrug Resistant Psychrophilic Species Isolated From Antarctica.</title>
        <authorList>
            <person name="Kralova S."/>
            <person name="Busse H.J."/>
            <person name="Bezdicek M."/>
            <person name="Nykrynova M."/>
            <person name="Kroupova E."/>
            <person name="Krsek D."/>
            <person name="Sedlacek I."/>
        </authorList>
    </citation>
    <scope>NUCLEOTIDE SEQUENCE [LARGE SCALE GENOMIC DNA]</scope>
    <source>
        <strain evidence="1 2">P4023</strain>
    </source>
</reference>
<dbReference type="EMBL" id="JAGFBU010000001">
    <property type="protein sequence ID" value="MBP4141155.1"/>
    <property type="molecule type" value="Genomic_DNA"/>
</dbReference>
<name>A0ABS5CR98_9FLAO</name>
<organism evidence="1 2">
    <name type="scientific">Flavobacterium flabelliforme</name>
    <dbReference type="NCBI Taxonomy" id="2816119"/>
    <lineage>
        <taxon>Bacteria</taxon>
        <taxon>Pseudomonadati</taxon>
        <taxon>Bacteroidota</taxon>
        <taxon>Flavobacteriia</taxon>
        <taxon>Flavobacteriales</taxon>
        <taxon>Flavobacteriaceae</taxon>
        <taxon>Flavobacterium</taxon>
    </lineage>
</organism>
<comment type="caution">
    <text evidence="1">The sequence shown here is derived from an EMBL/GenBank/DDBJ whole genome shotgun (WGS) entry which is preliminary data.</text>
</comment>
<sequence>MKKQNKIRSAIFTIYLEKDNSGDEFSGRVKISNLNGEFINGFRVDNGYIIFNFTKKNNNNSTYQTIYLKELILPKRIKASNVYTAYIFPRDSPLDLV</sequence>
<evidence type="ECO:0000313" key="1">
    <source>
        <dbReference type="EMBL" id="MBP4141155.1"/>
    </source>
</evidence>
<dbReference type="Proteomes" id="UP000674217">
    <property type="component" value="Unassembled WGS sequence"/>
</dbReference>
<accession>A0ABS5CR98</accession>